<keyword evidence="1" id="KW-0378">Hydrolase</keyword>
<keyword evidence="1" id="KW-0121">Carboxypeptidase</keyword>
<reference evidence="1" key="1">
    <citation type="journal article" date="2020" name="mSystems">
        <title>Genome- and Community-Level Interaction Insights into Carbon Utilization and Element Cycling Functions of Hydrothermarchaeota in Hydrothermal Sediment.</title>
        <authorList>
            <person name="Zhou Z."/>
            <person name="Liu Y."/>
            <person name="Xu W."/>
            <person name="Pan J."/>
            <person name="Luo Z.H."/>
            <person name="Li M."/>
        </authorList>
    </citation>
    <scope>NUCLEOTIDE SEQUENCE [LARGE SCALE GENOMIC DNA]</scope>
    <source>
        <strain evidence="1">HyVt-577</strain>
    </source>
</reference>
<evidence type="ECO:0000313" key="1">
    <source>
        <dbReference type="EMBL" id="HGY56864.1"/>
    </source>
</evidence>
<sequence>MKKNGLFISVVISVILIACTKVEDPPTTGTIKGTIYDKFTAETLAQVLVETNPPTSAVTTDSSGTYLIDNVEPGAYHVTATKSGYDSSGVDVAVTAGNESIADIHMSADTVSSKQNTW</sequence>
<accession>A0A7V4U314</accession>
<organism evidence="1">
    <name type="scientific">Caldithrix abyssi</name>
    <dbReference type="NCBI Taxonomy" id="187145"/>
    <lineage>
        <taxon>Bacteria</taxon>
        <taxon>Pseudomonadati</taxon>
        <taxon>Calditrichota</taxon>
        <taxon>Calditrichia</taxon>
        <taxon>Calditrichales</taxon>
        <taxon>Calditrichaceae</taxon>
        <taxon>Caldithrix</taxon>
    </lineage>
</organism>
<protein>
    <submittedName>
        <fullName evidence="1">Carboxypeptidase regulatory-like domain-containing protein</fullName>
    </submittedName>
</protein>
<comment type="caution">
    <text evidence="1">The sequence shown here is derived from an EMBL/GenBank/DDBJ whole genome shotgun (WGS) entry which is preliminary data.</text>
</comment>
<dbReference type="PROSITE" id="PS51257">
    <property type="entry name" value="PROKAR_LIPOPROTEIN"/>
    <property type="match status" value="1"/>
</dbReference>
<dbReference type="AlphaFoldDB" id="A0A7V4U314"/>
<dbReference type="Pfam" id="PF13620">
    <property type="entry name" value="CarboxypepD_reg"/>
    <property type="match status" value="1"/>
</dbReference>
<dbReference type="EMBL" id="DRQG01000134">
    <property type="protein sequence ID" value="HGY56864.1"/>
    <property type="molecule type" value="Genomic_DNA"/>
</dbReference>
<gene>
    <name evidence="1" type="ORF">ENK44_14245</name>
</gene>
<dbReference type="InterPro" id="IPR013784">
    <property type="entry name" value="Carb-bd-like_fold"/>
</dbReference>
<dbReference type="SUPFAM" id="SSF49452">
    <property type="entry name" value="Starch-binding domain-like"/>
    <property type="match status" value="1"/>
</dbReference>
<name>A0A7V4U314_CALAY</name>
<dbReference type="GO" id="GO:0030246">
    <property type="term" value="F:carbohydrate binding"/>
    <property type="evidence" value="ECO:0007669"/>
    <property type="project" value="InterPro"/>
</dbReference>
<dbReference type="GO" id="GO:0004180">
    <property type="term" value="F:carboxypeptidase activity"/>
    <property type="evidence" value="ECO:0007669"/>
    <property type="project" value="UniProtKB-KW"/>
</dbReference>
<proteinExistence type="predicted"/>
<dbReference type="Proteomes" id="UP000885779">
    <property type="component" value="Unassembled WGS sequence"/>
</dbReference>
<keyword evidence="1" id="KW-0645">Protease</keyword>
<dbReference type="Gene3D" id="2.60.40.1120">
    <property type="entry name" value="Carboxypeptidase-like, regulatory domain"/>
    <property type="match status" value="1"/>
</dbReference>